<organism evidence="2 3">
    <name type="scientific">Candidatus Enterovibrio altilux</name>
    <dbReference type="NCBI Taxonomy" id="1927128"/>
    <lineage>
        <taxon>Bacteria</taxon>
        <taxon>Pseudomonadati</taxon>
        <taxon>Pseudomonadota</taxon>
        <taxon>Gammaproteobacteria</taxon>
        <taxon>Vibrionales</taxon>
        <taxon>Vibrionaceae</taxon>
        <taxon>Enterovibrio</taxon>
    </lineage>
</organism>
<gene>
    <name evidence="2" type="ORF">BTN50_0835</name>
</gene>
<sequence length="55" mass="6092">MVKCVFSIPLSGPQEFVNSICKLVSLPLSCLRYSCINKRAQTVNVTFKTKNKGSI</sequence>
<protein>
    <submittedName>
        <fullName evidence="2">Mobile element protein</fullName>
    </submittedName>
</protein>
<evidence type="ECO:0000313" key="3">
    <source>
        <dbReference type="Proteomes" id="UP000218160"/>
    </source>
</evidence>
<reference evidence="3" key="1">
    <citation type="submission" date="2017-04" db="EMBL/GenBank/DDBJ databases">
        <title>Genome evolution of the luminous symbionts of deep sea anglerfish.</title>
        <authorList>
            <person name="Hendry T.A."/>
        </authorList>
    </citation>
    <scope>NUCLEOTIDE SEQUENCE [LARGE SCALE GENOMIC DNA]</scope>
</reference>
<dbReference type="InterPro" id="IPR025668">
    <property type="entry name" value="Tnp_DDE_dom"/>
</dbReference>
<dbReference type="KEGG" id="elux:BTN50_0835"/>
<feature type="domain" description="Transposase DDE" evidence="1">
    <location>
        <begin position="1"/>
        <end position="52"/>
    </location>
</feature>
<accession>A0A291B8M7</accession>
<dbReference type="Proteomes" id="UP000218160">
    <property type="component" value="Chromosome 1"/>
</dbReference>
<proteinExistence type="predicted"/>
<dbReference type="Pfam" id="PF13737">
    <property type="entry name" value="DDE_Tnp_1_5"/>
    <property type="match status" value="1"/>
</dbReference>
<evidence type="ECO:0000313" key="2">
    <source>
        <dbReference type="EMBL" id="ATF09343.1"/>
    </source>
</evidence>
<name>A0A291B8M7_9GAMM</name>
<keyword evidence="3" id="KW-1185">Reference proteome</keyword>
<dbReference type="AlphaFoldDB" id="A0A291B8M7"/>
<dbReference type="EMBL" id="CP020660">
    <property type="protein sequence ID" value="ATF09343.1"/>
    <property type="molecule type" value="Genomic_DNA"/>
</dbReference>
<evidence type="ECO:0000259" key="1">
    <source>
        <dbReference type="Pfam" id="PF13737"/>
    </source>
</evidence>